<evidence type="ECO:0000256" key="7">
    <source>
        <dbReference type="SAM" id="SignalP"/>
    </source>
</evidence>
<dbReference type="PANTHER" id="PTHR12994:SF17">
    <property type="entry name" value="LD30995P"/>
    <property type="match status" value="1"/>
</dbReference>
<accession>A0AAD5E0D0</accession>
<dbReference type="Gene3D" id="3.60.60.10">
    <property type="entry name" value="Penicillin V Acylase, Chain A"/>
    <property type="match status" value="1"/>
</dbReference>
<keyword evidence="4" id="KW-0645">Protease</keyword>
<reference evidence="8" key="1">
    <citation type="submission" date="2020-11" db="EMBL/GenBank/DDBJ databases">
        <title>Chlorella ohadii genome sequencing and assembly.</title>
        <authorList>
            <person name="Murik O."/>
            <person name="Treves H."/>
            <person name="Kedem I."/>
            <person name="Shotland Y."/>
            <person name="Kaplan A."/>
        </authorList>
    </citation>
    <scope>NUCLEOTIDE SEQUENCE</scope>
    <source>
        <strain evidence="8">1</strain>
    </source>
</reference>
<organism evidence="8 9">
    <name type="scientific">Chlorella ohadii</name>
    <dbReference type="NCBI Taxonomy" id="2649997"/>
    <lineage>
        <taxon>Eukaryota</taxon>
        <taxon>Viridiplantae</taxon>
        <taxon>Chlorophyta</taxon>
        <taxon>core chlorophytes</taxon>
        <taxon>Trebouxiophyceae</taxon>
        <taxon>Chlorellales</taxon>
        <taxon>Chlorellaceae</taxon>
        <taxon>Chlorella clade</taxon>
        <taxon>Chlorella</taxon>
    </lineage>
</organism>
<dbReference type="GO" id="GO:0070004">
    <property type="term" value="F:cysteine-type exopeptidase activity"/>
    <property type="evidence" value="ECO:0007669"/>
    <property type="project" value="InterPro"/>
</dbReference>
<feature type="chain" id="PRO_5042027815" description="membrane dipeptidase" evidence="7">
    <location>
        <begin position="21"/>
        <end position="539"/>
    </location>
</feature>
<comment type="similarity">
    <text evidence="2">Belongs to the peptidase C69 family. Secernin subfamily.</text>
</comment>
<evidence type="ECO:0000313" key="8">
    <source>
        <dbReference type="EMBL" id="KAI7845655.1"/>
    </source>
</evidence>
<name>A0AAD5E0D0_9CHLO</name>
<evidence type="ECO:0000256" key="5">
    <source>
        <dbReference type="ARBA" id="ARBA00022801"/>
    </source>
</evidence>
<protein>
    <recommendedName>
        <fullName evidence="3">membrane dipeptidase</fullName>
        <ecNumber evidence="3">3.4.13.19</ecNumber>
    </recommendedName>
</protein>
<evidence type="ECO:0000256" key="6">
    <source>
        <dbReference type="ARBA" id="ARBA00022997"/>
    </source>
</evidence>
<evidence type="ECO:0000256" key="4">
    <source>
        <dbReference type="ARBA" id="ARBA00022670"/>
    </source>
</evidence>
<keyword evidence="9" id="KW-1185">Reference proteome</keyword>
<dbReference type="AlphaFoldDB" id="A0AAD5E0D0"/>
<proteinExistence type="inferred from homology"/>
<comment type="catalytic activity">
    <reaction evidence="1">
        <text>an L-aminoacyl-L-amino acid + H2O = 2 an L-alpha-amino acid</text>
        <dbReference type="Rhea" id="RHEA:48940"/>
        <dbReference type="ChEBI" id="CHEBI:15377"/>
        <dbReference type="ChEBI" id="CHEBI:59869"/>
        <dbReference type="ChEBI" id="CHEBI:77460"/>
        <dbReference type="EC" id="3.4.13.19"/>
    </reaction>
</comment>
<dbReference type="InterPro" id="IPR005322">
    <property type="entry name" value="Peptidase_C69"/>
</dbReference>
<evidence type="ECO:0000256" key="1">
    <source>
        <dbReference type="ARBA" id="ARBA00001670"/>
    </source>
</evidence>
<dbReference type="InterPro" id="IPR047804">
    <property type="entry name" value="C69_dipept_A-like"/>
</dbReference>
<dbReference type="GO" id="GO:0016805">
    <property type="term" value="F:dipeptidase activity"/>
    <property type="evidence" value="ECO:0007669"/>
    <property type="project" value="UniProtKB-KW"/>
</dbReference>
<comment type="caution">
    <text evidence="8">The sequence shown here is derived from an EMBL/GenBank/DDBJ whole genome shotgun (WGS) entry which is preliminary data.</text>
</comment>
<dbReference type="Pfam" id="PF03577">
    <property type="entry name" value="Peptidase_C69"/>
    <property type="match status" value="1"/>
</dbReference>
<dbReference type="PANTHER" id="PTHR12994">
    <property type="entry name" value="SECERNIN"/>
    <property type="match status" value="1"/>
</dbReference>
<gene>
    <name evidence="8" type="ORF">COHA_000769</name>
</gene>
<keyword evidence="7" id="KW-0732">Signal</keyword>
<dbReference type="NCBIfam" id="NF033678">
    <property type="entry name" value="C69_fam_dipept"/>
    <property type="match status" value="1"/>
</dbReference>
<keyword evidence="6" id="KW-0224">Dipeptidase</keyword>
<sequence>MRATLPLLGALLLCAAAARACTTISVGAGATADRSVYIARTEDAPFSNFTQNLYAHPARDTPLLFRSNDNNMSITLPAPGLAYIAVPKSTSLTEFSPDPTFEEVGINSAGVALSSTETIFSSDAALAADPYNLDTGLLEDNIASILLPQMTSARQGVELLGQYIQTLGSAEGYGIQFADAEEAWYLESIAGHQWVAHRIPDDSFFVSANQGRLQEADLSDKENVLASPGLLEFAEEHGLFNSSEGTPFNTFVAFMRNSTSEPDDPLYNWPRVCAIQNELGSAGWTPESCAASRGLQPAFMPPAQPLQPADIFEALRNHYQGTPQDAYELRDPKNKWRPVAVLRTAMAHVTRMRSAEEGLPDGLSAINYIAMSMPALAPFVPIYKGLPADALPLEMMNATATADQTSLFWRARRLQASRHIRLLAAYAWCWDVLVMQNWPELAAEAQAAIRQWEADIEERQRPAMERRYTAAVEAGDQEGADAELAEWTAEVAASAGDLLDSLAEAAADKLGLNALPDAPETQSLLFNVTKEYLFGHADN</sequence>
<evidence type="ECO:0000256" key="2">
    <source>
        <dbReference type="ARBA" id="ARBA00005705"/>
    </source>
</evidence>
<keyword evidence="5" id="KW-0378">Hydrolase</keyword>
<evidence type="ECO:0000256" key="3">
    <source>
        <dbReference type="ARBA" id="ARBA00013110"/>
    </source>
</evidence>
<evidence type="ECO:0000313" key="9">
    <source>
        <dbReference type="Proteomes" id="UP001205105"/>
    </source>
</evidence>
<dbReference type="EC" id="3.4.13.19" evidence="3"/>
<feature type="signal peptide" evidence="7">
    <location>
        <begin position="1"/>
        <end position="20"/>
    </location>
</feature>
<dbReference type="GO" id="GO:0006508">
    <property type="term" value="P:proteolysis"/>
    <property type="evidence" value="ECO:0007669"/>
    <property type="project" value="UniProtKB-KW"/>
</dbReference>
<dbReference type="EMBL" id="JADXDR010000014">
    <property type="protein sequence ID" value="KAI7845655.1"/>
    <property type="molecule type" value="Genomic_DNA"/>
</dbReference>
<dbReference type="Proteomes" id="UP001205105">
    <property type="component" value="Unassembled WGS sequence"/>
</dbReference>